<dbReference type="EMBL" id="UINC01004052">
    <property type="protein sequence ID" value="SVA11406.1"/>
    <property type="molecule type" value="Genomic_DNA"/>
</dbReference>
<dbReference type="PANTHER" id="PTHR33406:SF13">
    <property type="entry name" value="MEMBRANE PROTEIN YDFJ"/>
    <property type="match status" value="1"/>
</dbReference>
<evidence type="ECO:0000313" key="9">
    <source>
        <dbReference type="EMBL" id="SVA11406.1"/>
    </source>
</evidence>
<evidence type="ECO:0000256" key="4">
    <source>
        <dbReference type="ARBA" id="ARBA00022989"/>
    </source>
</evidence>
<evidence type="ECO:0000256" key="6">
    <source>
        <dbReference type="SAM" id="Coils"/>
    </source>
</evidence>
<sequence length="887" mass="100047">MRKKFLNLIARWCVIHTWWMTVAILVLTLFFGYRASTLQMRTGFDSLLPGDNPRTAEFNRILEEFQNESNIMLLAKGTEDSLKSYARGVKPLLEDFDEWVASVHIQIPEDFYRRNALKLLPPDQLDNFGSMFYDPNLVPFLHNLNNSFEGEYQGNDEALTSRKDELDAVRFLDGLEMFVEIQSAVMKGVSDGEIGQKAVDAITFGETYMLSPDKDMILILIEPTFNMMIDPAELQRSVNGIEKIIKEASTSYGVTAGLTGSIVLGRDEYEAFTSDSWTVSILALIGIFILFVISFRMWVSPLLAILTVIMGVTWAMGFSSFLVEYLSMMTAMMSVILIGLGIDFSVHIISGYTEKRNQGLDIQISIQETLLRFGPGIITGGITTGLAFLTLMISETVGMQEMGLMAGVGLIFTMLATIIILPTMLIIRERLLKNFNKSLSPKDVSYPFLGMIAEFTAKYRWIMGISFLLFTGFLLKRAVNMSVDYNYLNMEPVGLESIKLQEELIEAFDLSSDFVMFTTDNLDDARELTRKAREMETTGWVESISDYLPDSDGLEKQYRFLKDLRRNLERREIRKQMSSHDVKMYRKELERLEANIIELQDLAFLGGQDKVYNKAVKLVGEAGDSLARGNITQFINALDTGLTKIELTYFQQEFSTAFKSTIIDMANTEPLTLDNLPSDIKNRFTGKSGNIFIINVYPEKNIWEDARFLYRFTEEATELSEKATGLPPIFVELMDIMSKDGKKATYLAIIAVFLVLLLDFRSLKYALVGMVPLIFGAIWMTGIMEISGLQFTMMNILAVPLIIGIGIDDGVHILHRWKMEKNLDIVYRSTGKAILLTSLTTMLGFGSLWFATYRGLGSMGIALFIGVGTCFLATLFIIPAILGMQNR</sequence>
<feature type="transmembrane region" description="Helical" evidence="7">
    <location>
        <begin position="277"/>
        <end position="295"/>
    </location>
</feature>
<evidence type="ECO:0000256" key="7">
    <source>
        <dbReference type="SAM" id="Phobius"/>
    </source>
</evidence>
<evidence type="ECO:0000259" key="8">
    <source>
        <dbReference type="PROSITE" id="PS50156"/>
    </source>
</evidence>
<feature type="transmembrane region" description="Helical" evidence="7">
    <location>
        <begin position="765"/>
        <end position="784"/>
    </location>
</feature>
<keyword evidence="2" id="KW-1003">Cell membrane</keyword>
<keyword evidence="4 7" id="KW-1133">Transmembrane helix</keyword>
<dbReference type="GO" id="GO:0005886">
    <property type="term" value="C:plasma membrane"/>
    <property type="evidence" value="ECO:0007669"/>
    <property type="project" value="UniProtKB-SubCell"/>
</dbReference>
<feature type="transmembrane region" description="Helical" evidence="7">
    <location>
        <begin position="302"/>
        <end position="323"/>
    </location>
</feature>
<keyword evidence="3 7" id="KW-0812">Transmembrane</keyword>
<feature type="transmembrane region" description="Helical" evidence="7">
    <location>
        <begin position="859"/>
        <end position="882"/>
    </location>
</feature>
<feature type="transmembrane region" description="Helical" evidence="7">
    <location>
        <begin position="329"/>
        <end position="349"/>
    </location>
</feature>
<keyword evidence="5 7" id="KW-0472">Membrane</keyword>
<feature type="transmembrane region" description="Helical" evidence="7">
    <location>
        <begin position="834"/>
        <end position="853"/>
    </location>
</feature>
<evidence type="ECO:0000256" key="3">
    <source>
        <dbReference type="ARBA" id="ARBA00022692"/>
    </source>
</evidence>
<feature type="transmembrane region" description="Helical" evidence="7">
    <location>
        <begin position="744"/>
        <end position="760"/>
    </location>
</feature>
<feature type="transmembrane region" description="Helical" evidence="7">
    <location>
        <begin position="370"/>
        <end position="393"/>
    </location>
</feature>
<feature type="domain" description="SSD" evidence="8">
    <location>
        <begin position="766"/>
        <end position="884"/>
    </location>
</feature>
<dbReference type="Pfam" id="PF03176">
    <property type="entry name" value="MMPL"/>
    <property type="match status" value="2"/>
</dbReference>
<name>A0A381T5E1_9ZZZZ</name>
<dbReference type="InterPro" id="IPR000731">
    <property type="entry name" value="SSD"/>
</dbReference>
<keyword evidence="6" id="KW-0175">Coiled coil</keyword>
<evidence type="ECO:0000256" key="2">
    <source>
        <dbReference type="ARBA" id="ARBA00022475"/>
    </source>
</evidence>
<dbReference type="PROSITE" id="PS50156">
    <property type="entry name" value="SSD"/>
    <property type="match status" value="2"/>
</dbReference>
<feature type="coiled-coil region" evidence="6">
    <location>
        <begin position="551"/>
        <end position="602"/>
    </location>
</feature>
<protein>
    <recommendedName>
        <fullName evidence="8">SSD domain-containing protein</fullName>
    </recommendedName>
</protein>
<feature type="transmembrane region" description="Helical" evidence="7">
    <location>
        <begin position="461"/>
        <end position="479"/>
    </location>
</feature>
<dbReference type="Gene3D" id="1.20.1640.10">
    <property type="entry name" value="Multidrug efflux transporter AcrB transmembrane domain"/>
    <property type="match status" value="2"/>
</dbReference>
<dbReference type="InterPro" id="IPR004869">
    <property type="entry name" value="MMPL_dom"/>
</dbReference>
<dbReference type="PANTHER" id="PTHR33406">
    <property type="entry name" value="MEMBRANE PROTEIN MJ1562-RELATED"/>
    <property type="match status" value="1"/>
</dbReference>
<dbReference type="InterPro" id="IPR050545">
    <property type="entry name" value="Mycobact_MmpL"/>
</dbReference>
<feature type="transmembrane region" description="Helical" evidence="7">
    <location>
        <begin position="405"/>
        <end position="427"/>
    </location>
</feature>
<comment type="subcellular location">
    <subcellularLocation>
        <location evidence="1">Cell membrane</location>
        <topology evidence="1">Multi-pass membrane protein</topology>
    </subcellularLocation>
</comment>
<feature type="transmembrane region" description="Helical" evidence="7">
    <location>
        <begin position="12"/>
        <end position="33"/>
    </location>
</feature>
<organism evidence="9">
    <name type="scientific">marine metagenome</name>
    <dbReference type="NCBI Taxonomy" id="408172"/>
    <lineage>
        <taxon>unclassified sequences</taxon>
        <taxon>metagenomes</taxon>
        <taxon>ecological metagenomes</taxon>
    </lineage>
</organism>
<accession>A0A381T5E1</accession>
<evidence type="ECO:0000256" key="5">
    <source>
        <dbReference type="ARBA" id="ARBA00023136"/>
    </source>
</evidence>
<dbReference type="AlphaFoldDB" id="A0A381T5E1"/>
<feature type="transmembrane region" description="Helical" evidence="7">
    <location>
        <begin position="796"/>
        <end position="814"/>
    </location>
</feature>
<reference evidence="9" key="1">
    <citation type="submission" date="2018-05" db="EMBL/GenBank/DDBJ databases">
        <authorList>
            <person name="Lanie J.A."/>
            <person name="Ng W.-L."/>
            <person name="Kazmierczak K.M."/>
            <person name="Andrzejewski T.M."/>
            <person name="Davidsen T.M."/>
            <person name="Wayne K.J."/>
            <person name="Tettelin H."/>
            <person name="Glass J.I."/>
            <person name="Rusch D."/>
            <person name="Podicherti R."/>
            <person name="Tsui H.-C.T."/>
            <person name="Winkler M.E."/>
        </authorList>
    </citation>
    <scope>NUCLEOTIDE SEQUENCE</scope>
</reference>
<gene>
    <name evidence="9" type="ORF">METZ01_LOCUS64260</name>
</gene>
<evidence type="ECO:0000256" key="1">
    <source>
        <dbReference type="ARBA" id="ARBA00004651"/>
    </source>
</evidence>
<proteinExistence type="predicted"/>
<feature type="domain" description="SSD" evidence="8">
    <location>
        <begin position="302"/>
        <end position="427"/>
    </location>
</feature>
<dbReference type="SUPFAM" id="SSF82866">
    <property type="entry name" value="Multidrug efflux transporter AcrB transmembrane domain"/>
    <property type="match status" value="2"/>
</dbReference>